<keyword evidence="6 7" id="KW-0472">Membrane</keyword>
<reference evidence="9" key="1">
    <citation type="submission" date="2015-02" db="EMBL/GenBank/DDBJ databases">
        <title>A novel member of the family Ruminococcaceae isolated from human feces.</title>
        <authorList>
            <person name="Shkoporov A.N."/>
            <person name="Chaplin A.V."/>
            <person name="Motuzova O.V."/>
            <person name="Kafarskaia L.I."/>
            <person name="Khokhlova E.V."/>
            <person name="Efimov B.A."/>
        </authorList>
    </citation>
    <scope>NUCLEOTIDE SEQUENCE [LARGE SCALE GENOMIC DNA]</scope>
    <source>
        <strain evidence="9">585-1</strain>
    </source>
</reference>
<dbReference type="Proteomes" id="UP000431913">
    <property type="component" value="Unassembled WGS sequence"/>
</dbReference>
<evidence type="ECO:0000313" key="10">
    <source>
        <dbReference type="EMBL" id="MST91888.1"/>
    </source>
</evidence>
<accession>A0A0D8J448</accession>
<feature type="transmembrane region" description="Helical" evidence="7">
    <location>
        <begin position="44"/>
        <end position="64"/>
    </location>
</feature>
<evidence type="ECO:0000313" key="12">
    <source>
        <dbReference type="Proteomes" id="UP000032483"/>
    </source>
</evidence>
<evidence type="ECO:0000256" key="1">
    <source>
        <dbReference type="ARBA" id="ARBA00001947"/>
    </source>
</evidence>
<dbReference type="InterPro" id="IPR052348">
    <property type="entry name" value="Metallopeptidase_M50B"/>
</dbReference>
<organism evidence="9 12">
    <name type="scientific">Ruthenibacterium lactatiformans</name>
    <dbReference type="NCBI Taxonomy" id="1550024"/>
    <lineage>
        <taxon>Bacteria</taxon>
        <taxon>Bacillati</taxon>
        <taxon>Bacillota</taxon>
        <taxon>Clostridia</taxon>
        <taxon>Eubacteriales</taxon>
        <taxon>Oscillospiraceae</taxon>
        <taxon>Ruthenibacterium</taxon>
    </lineage>
</organism>
<dbReference type="GO" id="GO:0006508">
    <property type="term" value="P:proteolysis"/>
    <property type="evidence" value="ECO:0007669"/>
    <property type="project" value="InterPro"/>
</dbReference>
<dbReference type="AlphaFoldDB" id="A0A0D8J448"/>
<evidence type="ECO:0000313" key="11">
    <source>
        <dbReference type="EMBL" id="MTS25833.1"/>
    </source>
</evidence>
<dbReference type="RefSeq" id="WP_055080900.1">
    <property type="nucleotide sequence ID" value="NZ_CAUEXJ010000009.1"/>
</dbReference>
<keyword evidence="4 7" id="KW-0812">Transmembrane</keyword>
<evidence type="ECO:0000313" key="9">
    <source>
        <dbReference type="EMBL" id="KJF41539.1"/>
    </source>
</evidence>
<evidence type="ECO:0000256" key="4">
    <source>
        <dbReference type="ARBA" id="ARBA00022692"/>
    </source>
</evidence>
<dbReference type="PANTHER" id="PTHR35864:SF1">
    <property type="entry name" value="ZINC METALLOPROTEASE YWHC-RELATED"/>
    <property type="match status" value="1"/>
</dbReference>
<comment type="similarity">
    <text evidence="3">Belongs to the peptidase M50B family.</text>
</comment>
<evidence type="ECO:0000256" key="2">
    <source>
        <dbReference type="ARBA" id="ARBA00004141"/>
    </source>
</evidence>
<dbReference type="Proteomes" id="UP000472755">
    <property type="component" value="Unassembled WGS sequence"/>
</dbReference>
<feature type="transmembrane region" description="Helical" evidence="7">
    <location>
        <begin position="76"/>
        <end position="97"/>
    </location>
</feature>
<evidence type="ECO:0000259" key="8">
    <source>
        <dbReference type="Pfam" id="PF02163"/>
    </source>
</evidence>
<dbReference type="EMBL" id="JXXK01000001">
    <property type="protein sequence ID" value="KJF41539.1"/>
    <property type="molecule type" value="Genomic_DNA"/>
</dbReference>
<sequence>MSGPSVQPVLLCACLAAGLLFDPMGFLRMTLVCAFVHESGHVLAYMLCAHKLPGLHFSAGGIGLSGAEQLPRTQELWVLAAGPLANFIMAALLFLQLHRQASYALYFLAAVSLCTGVYNLMPFGVLDGARLLQNLLPVEKQDALRRAQRLLLCLFCAAALGFALLGGMPRGARAAAFLGPGYLLAKEFRQK</sequence>
<reference evidence="10 13" key="3">
    <citation type="submission" date="2019-08" db="EMBL/GenBank/DDBJ databases">
        <title>In-depth cultivation of the pig gut microbiome towards novel bacterial diversity and tailored functional studies.</title>
        <authorList>
            <person name="Wylensek D."/>
            <person name="Hitch T.C.A."/>
            <person name="Clavel T."/>
        </authorList>
    </citation>
    <scope>NUCLEOTIDE SEQUENCE [LARGE SCALE GENOMIC DNA]</scope>
    <source>
        <strain evidence="10 13">WCA3-601-WT-6J</strain>
    </source>
</reference>
<feature type="transmembrane region" description="Helical" evidence="7">
    <location>
        <begin position="150"/>
        <end position="168"/>
    </location>
</feature>
<name>A0A0D8J448_9FIRM</name>
<dbReference type="Proteomes" id="UP000032483">
    <property type="component" value="Unassembled WGS sequence"/>
</dbReference>
<dbReference type="PANTHER" id="PTHR35864">
    <property type="entry name" value="ZINC METALLOPROTEASE MJ0611-RELATED"/>
    <property type="match status" value="1"/>
</dbReference>
<evidence type="ECO:0000256" key="3">
    <source>
        <dbReference type="ARBA" id="ARBA00007931"/>
    </source>
</evidence>
<dbReference type="Pfam" id="PF02163">
    <property type="entry name" value="Peptidase_M50"/>
    <property type="match status" value="1"/>
</dbReference>
<comment type="cofactor">
    <cofactor evidence="1">
        <name>Zn(2+)</name>
        <dbReference type="ChEBI" id="CHEBI:29105"/>
    </cofactor>
</comment>
<evidence type="ECO:0000256" key="6">
    <source>
        <dbReference type="ARBA" id="ARBA00023136"/>
    </source>
</evidence>
<evidence type="ECO:0000256" key="5">
    <source>
        <dbReference type="ARBA" id="ARBA00022989"/>
    </source>
</evidence>
<feature type="domain" description="Peptidase M50" evidence="8">
    <location>
        <begin position="101"/>
        <end position="152"/>
    </location>
</feature>
<keyword evidence="5 7" id="KW-1133">Transmembrane helix</keyword>
<dbReference type="EMBL" id="VUNJ01000007">
    <property type="protein sequence ID" value="MST91888.1"/>
    <property type="molecule type" value="Genomic_DNA"/>
</dbReference>
<dbReference type="EMBL" id="WMZU01000001">
    <property type="protein sequence ID" value="MTS25833.1"/>
    <property type="molecule type" value="Genomic_DNA"/>
</dbReference>
<evidence type="ECO:0000313" key="14">
    <source>
        <dbReference type="Proteomes" id="UP000472755"/>
    </source>
</evidence>
<comment type="subcellular location">
    <subcellularLocation>
        <location evidence="2">Membrane</location>
        <topology evidence="2">Multi-pass membrane protein</topology>
    </subcellularLocation>
</comment>
<comment type="caution">
    <text evidence="9">The sequence shown here is derived from an EMBL/GenBank/DDBJ whole genome shotgun (WGS) entry which is preliminary data.</text>
</comment>
<dbReference type="GO" id="GO:0016020">
    <property type="term" value="C:membrane"/>
    <property type="evidence" value="ECO:0007669"/>
    <property type="project" value="UniProtKB-SubCell"/>
</dbReference>
<dbReference type="CDD" id="cd05709">
    <property type="entry name" value="S2P-M50"/>
    <property type="match status" value="1"/>
</dbReference>
<protein>
    <recommendedName>
        <fullName evidence="8">Peptidase M50 domain-containing protein</fullName>
    </recommendedName>
</protein>
<reference evidence="11 14" key="2">
    <citation type="journal article" date="2019" name="Nat. Med.">
        <title>A library of human gut bacterial isolates paired with longitudinal multiomics data enables mechanistic microbiome research.</title>
        <authorList>
            <person name="Poyet M."/>
            <person name="Groussin M."/>
            <person name="Gibbons S.M."/>
            <person name="Avila-Pacheco J."/>
            <person name="Jiang X."/>
            <person name="Kearney S.M."/>
            <person name="Perrotta A.R."/>
            <person name="Berdy B."/>
            <person name="Zhao S."/>
            <person name="Lieberman T.D."/>
            <person name="Swanson P.K."/>
            <person name="Smith M."/>
            <person name="Roesemann S."/>
            <person name="Alexander J.E."/>
            <person name="Rich S.A."/>
            <person name="Livny J."/>
            <person name="Vlamakis H."/>
            <person name="Clish C."/>
            <person name="Bullock K."/>
            <person name="Deik A."/>
            <person name="Scott J."/>
            <person name="Pierce K.A."/>
            <person name="Xavier R.J."/>
            <person name="Alm E.J."/>
        </authorList>
    </citation>
    <scope>NUCLEOTIDE SEQUENCE [LARGE SCALE GENOMIC DNA]</scope>
    <source>
        <strain evidence="11 14">BIOML-A4</strain>
    </source>
</reference>
<evidence type="ECO:0000313" key="13">
    <source>
        <dbReference type="Proteomes" id="UP000431913"/>
    </source>
</evidence>
<feature type="transmembrane region" description="Helical" evidence="7">
    <location>
        <begin position="103"/>
        <end position="129"/>
    </location>
</feature>
<proteinExistence type="inferred from homology"/>
<dbReference type="InterPro" id="IPR008915">
    <property type="entry name" value="Peptidase_M50"/>
</dbReference>
<dbReference type="GeneID" id="42855355"/>
<evidence type="ECO:0000256" key="7">
    <source>
        <dbReference type="SAM" id="Phobius"/>
    </source>
</evidence>
<keyword evidence="12" id="KW-1185">Reference proteome</keyword>
<gene>
    <name evidence="10" type="ORF">FYJ76_08050</name>
    <name evidence="11" type="ORF">GMD59_00830</name>
    <name evidence="9" type="ORF">TQ39_01725</name>
</gene>